<keyword evidence="1" id="KW-0229">DNA integration</keyword>
<accession>A0ABW5DPB4</accession>
<dbReference type="CDD" id="cd00796">
    <property type="entry name" value="INT_Rci_Hp1_C"/>
    <property type="match status" value="1"/>
</dbReference>
<keyword evidence="3" id="KW-0233">DNA recombination</keyword>
<dbReference type="Pfam" id="PF00589">
    <property type="entry name" value="Phage_integrase"/>
    <property type="match status" value="1"/>
</dbReference>
<feature type="domain" description="Tyr recombinase" evidence="6">
    <location>
        <begin position="183"/>
        <end position="358"/>
    </location>
</feature>
<feature type="compositionally biased region" description="Basic and acidic residues" evidence="5">
    <location>
        <begin position="11"/>
        <end position="22"/>
    </location>
</feature>
<evidence type="ECO:0000256" key="5">
    <source>
        <dbReference type="SAM" id="MobiDB-lite"/>
    </source>
</evidence>
<dbReference type="PANTHER" id="PTHR30349">
    <property type="entry name" value="PHAGE INTEGRASE-RELATED"/>
    <property type="match status" value="1"/>
</dbReference>
<name>A0ABW5DPB4_9PROT</name>
<dbReference type="RefSeq" id="WP_379875926.1">
    <property type="nucleotide sequence ID" value="NZ_JBHUIP010000006.1"/>
</dbReference>
<dbReference type="PROSITE" id="PS51900">
    <property type="entry name" value="CB"/>
    <property type="match status" value="1"/>
</dbReference>
<dbReference type="PANTHER" id="PTHR30349:SF94">
    <property type="entry name" value="INTEGRASE_RECOMBINASE HI_1414-RELATED"/>
    <property type="match status" value="1"/>
</dbReference>
<dbReference type="Proteomes" id="UP001597295">
    <property type="component" value="Unassembled WGS sequence"/>
</dbReference>
<evidence type="ECO:0000313" key="9">
    <source>
        <dbReference type="Proteomes" id="UP001597295"/>
    </source>
</evidence>
<keyword evidence="9" id="KW-1185">Reference proteome</keyword>
<evidence type="ECO:0000256" key="3">
    <source>
        <dbReference type="ARBA" id="ARBA00023172"/>
    </source>
</evidence>
<dbReference type="InterPro" id="IPR002104">
    <property type="entry name" value="Integrase_catalytic"/>
</dbReference>
<evidence type="ECO:0000259" key="7">
    <source>
        <dbReference type="PROSITE" id="PS51900"/>
    </source>
</evidence>
<protein>
    <submittedName>
        <fullName evidence="8">Tyrosine-type recombinase/integrase</fullName>
    </submittedName>
</protein>
<sequence length="403" mass="45451">MASITKRYAREKKPADGSDEKKPAKKKHIGYQVRIVRKGHKPVFKSFPLGARAEAEAWGIAEEAKLDARDAVGYGALQQTTFRQLVERYRDEVSPKKKGSVQDRNRLNMWLQASFVDRPILEVKGKDLAGWRDKRLEDGKAEATVNHDLSTLSGMYQHAIKEWSMEGLINPVRLIKLPSLGEARERRLEEGEEARLLVAMEASTLDAWIKPAFFIAVETAMRQGNVASLRWRQIDLSKRVIHLPKEVTKNNKPLGVPMSRACLATLKALDKARKEPKSPDDRLFLVKAGAFQNAWRRICAAANVHGLRWHDLRHEATSRFFERGLTIEQVRAITGHRTLAMLIRYTHLKPADLVAKLDAADAKKQRLQTRKAKKSGVEQELADLRAQGVSDEAIAAALANLKK</sequence>
<dbReference type="SUPFAM" id="SSF56349">
    <property type="entry name" value="DNA breaking-rejoining enzymes"/>
    <property type="match status" value="1"/>
</dbReference>
<dbReference type="InterPro" id="IPR044068">
    <property type="entry name" value="CB"/>
</dbReference>
<feature type="region of interest" description="Disordered" evidence="5">
    <location>
        <begin position="1"/>
        <end position="29"/>
    </location>
</feature>
<reference evidence="9" key="1">
    <citation type="journal article" date="2019" name="Int. J. Syst. Evol. Microbiol.">
        <title>The Global Catalogue of Microorganisms (GCM) 10K type strain sequencing project: providing services to taxonomists for standard genome sequencing and annotation.</title>
        <authorList>
            <consortium name="The Broad Institute Genomics Platform"/>
            <consortium name="The Broad Institute Genome Sequencing Center for Infectious Disease"/>
            <person name="Wu L."/>
            <person name="Ma J."/>
        </authorList>
    </citation>
    <scope>NUCLEOTIDE SEQUENCE [LARGE SCALE GENOMIC DNA]</scope>
    <source>
        <strain evidence="9">CGMCC 1.19062</strain>
    </source>
</reference>
<proteinExistence type="predicted"/>
<dbReference type="PROSITE" id="PS51898">
    <property type="entry name" value="TYR_RECOMBINASE"/>
    <property type="match status" value="1"/>
</dbReference>
<comment type="caution">
    <text evidence="8">The sequence shown here is derived from an EMBL/GenBank/DDBJ whole genome shotgun (WGS) entry which is preliminary data.</text>
</comment>
<evidence type="ECO:0000256" key="2">
    <source>
        <dbReference type="ARBA" id="ARBA00023125"/>
    </source>
</evidence>
<keyword evidence="2 4" id="KW-0238">DNA-binding</keyword>
<dbReference type="InterPro" id="IPR013762">
    <property type="entry name" value="Integrase-like_cat_sf"/>
</dbReference>
<dbReference type="Gene3D" id="1.10.150.130">
    <property type="match status" value="1"/>
</dbReference>
<evidence type="ECO:0000256" key="4">
    <source>
        <dbReference type="PROSITE-ProRule" id="PRU01248"/>
    </source>
</evidence>
<dbReference type="EMBL" id="JBHUIP010000006">
    <property type="protein sequence ID" value="MFD2262958.1"/>
    <property type="molecule type" value="Genomic_DNA"/>
</dbReference>
<gene>
    <name evidence="8" type="ORF">ACFSM5_08675</name>
</gene>
<dbReference type="Gene3D" id="1.10.443.10">
    <property type="entry name" value="Intergrase catalytic core"/>
    <property type="match status" value="1"/>
</dbReference>
<evidence type="ECO:0000259" key="6">
    <source>
        <dbReference type="PROSITE" id="PS51898"/>
    </source>
</evidence>
<dbReference type="InterPro" id="IPR050090">
    <property type="entry name" value="Tyrosine_recombinase_XerCD"/>
</dbReference>
<feature type="domain" description="Core-binding (CB)" evidence="7">
    <location>
        <begin position="80"/>
        <end position="160"/>
    </location>
</feature>
<evidence type="ECO:0000256" key="1">
    <source>
        <dbReference type="ARBA" id="ARBA00022908"/>
    </source>
</evidence>
<dbReference type="InterPro" id="IPR010998">
    <property type="entry name" value="Integrase_recombinase_N"/>
</dbReference>
<evidence type="ECO:0000313" key="8">
    <source>
        <dbReference type="EMBL" id="MFD2262958.1"/>
    </source>
</evidence>
<dbReference type="InterPro" id="IPR011010">
    <property type="entry name" value="DNA_brk_join_enz"/>
</dbReference>
<organism evidence="8 9">
    <name type="scientific">Lacibacterium aquatile</name>
    <dbReference type="NCBI Taxonomy" id="1168082"/>
    <lineage>
        <taxon>Bacteria</taxon>
        <taxon>Pseudomonadati</taxon>
        <taxon>Pseudomonadota</taxon>
        <taxon>Alphaproteobacteria</taxon>
        <taxon>Rhodospirillales</taxon>
        <taxon>Rhodospirillaceae</taxon>
    </lineage>
</organism>